<protein>
    <submittedName>
        <fullName evidence="1">Uncharacterized protein</fullName>
    </submittedName>
</protein>
<reference evidence="1 2" key="1">
    <citation type="submission" date="2024-01" db="EMBL/GenBank/DDBJ databases">
        <title>A draft genome for a cacao thread blight-causing isolate of Paramarasmius palmivorus.</title>
        <authorList>
            <person name="Baruah I.K."/>
            <person name="Bukari Y."/>
            <person name="Amoako-Attah I."/>
            <person name="Meinhardt L.W."/>
            <person name="Bailey B.A."/>
            <person name="Cohen S.P."/>
        </authorList>
    </citation>
    <scope>NUCLEOTIDE SEQUENCE [LARGE SCALE GENOMIC DNA]</scope>
    <source>
        <strain evidence="1 2">GH-12</strain>
    </source>
</reference>
<dbReference type="Proteomes" id="UP001383192">
    <property type="component" value="Unassembled WGS sequence"/>
</dbReference>
<organism evidence="1 2">
    <name type="scientific">Paramarasmius palmivorus</name>
    <dbReference type="NCBI Taxonomy" id="297713"/>
    <lineage>
        <taxon>Eukaryota</taxon>
        <taxon>Fungi</taxon>
        <taxon>Dikarya</taxon>
        <taxon>Basidiomycota</taxon>
        <taxon>Agaricomycotina</taxon>
        <taxon>Agaricomycetes</taxon>
        <taxon>Agaricomycetidae</taxon>
        <taxon>Agaricales</taxon>
        <taxon>Marasmiineae</taxon>
        <taxon>Marasmiaceae</taxon>
        <taxon>Paramarasmius</taxon>
    </lineage>
</organism>
<gene>
    <name evidence="1" type="ORF">VNI00_018074</name>
</gene>
<dbReference type="AlphaFoldDB" id="A0AAW0B0R8"/>
<proteinExistence type="predicted"/>
<accession>A0AAW0B0R8</accession>
<evidence type="ECO:0000313" key="2">
    <source>
        <dbReference type="Proteomes" id="UP001383192"/>
    </source>
</evidence>
<comment type="caution">
    <text evidence="1">The sequence shown here is derived from an EMBL/GenBank/DDBJ whole genome shotgun (WGS) entry which is preliminary data.</text>
</comment>
<name>A0AAW0B0R8_9AGAR</name>
<sequence length="838" mass="91646">MCSLRLPAFSSLLSDNESSNVLPDSSTVDENIDPCDVSLVQAMPWFTGVVLRDEQRFSMLPVEIHVMATGLLREFHQCCCKPIVREIAGNRTWLSPNQKTAEPLPSLLFGLKMLDICCLIGGSSLEPSRCTVETSSSATPNSVPRTIFQGSTGKLRGIRSLSDRRGWPQSLLSMHALVNTAITYPTRISVNPGELEMSNSQRLALTAIRILESLAEDRSASVLQKAARNMEAAALFINYMLQGYFDFPPTTKVMVSELSRVADRENTSSDIVAKLPSTTILRQALLLALSVSPLILLCDINPLSNSLSRLQMLRAWYHYGSARPAVVRRVEILLWDQLFAISRGLLTSSDALTSFLRSVLPLLPLAKSESNFFNPSLGISGSVPMALSSEERRVSKRFLEMAVANDEHPNETVSRSAATSQVPAESCELSSLLQEDLWKSGESSFNDEQNTTFAVIQCNRPAKESSDIPGDEGDDEMPMSLDSCDTQSRLSTDVRADTCTVNRDSPCLSRRLDEASLKSKVCGEAYLVVSPDGRSCTYWPSFYVSASCSFLKVSFDSEDHTKSIDELDALDHLIRRSNFYQLENGNELHFVQVTAPDICCDTVAEQVSAAVCGSPVLHVTTLTREEYLNLEMYASLSPLFSSGIILVLGVGPAGSNADIDICALSSVGSCSTLRKAIDVSLRERAAGESKCFVFASFAEFMHQVDAGEHGKILYFPSVPDIGSGKEITLSLHTDLYSRRYSLDFAEIKNVELAEDLRWHFVATGNASHSLDMSPDGFDLEFVVELGSILLFLGVDAADPISAATLGDLHFNVGSVLCEMPDTIGLLLLQGDKMYAIVL</sequence>
<evidence type="ECO:0000313" key="1">
    <source>
        <dbReference type="EMBL" id="KAK7019419.1"/>
    </source>
</evidence>
<keyword evidence="2" id="KW-1185">Reference proteome</keyword>
<dbReference type="EMBL" id="JAYKXP010000208">
    <property type="protein sequence ID" value="KAK7019419.1"/>
    <property type="molecule type" value="Genomic_DNA"/>
</dbReference>